<reference evidence="7 8" key="1">
    <citation type="submission" date="2024-09" db="EMBL/GenBank/DDBJ databases">
        <authorList>
            <person name="Sun Q."/>
            <person name="Mori K."/>
        </authorList>
    </citation>
    <scope>NUCLEOTIDE SEQUENCE [LARGE SCALE GENOMIC DNA]</scope>
    <source>
        <strain evidence="7 8">TISTR 2452</strain>
    </source>
</reference>
<evidence type="ECO:0000259" key="6">
    <source>
        <dbReference type="PROSITE" id="PS50110"/>
    </source>
</evidence>
<keyword evidence="2" id="KW-0238">DNA-binding</keyword>
<dbReference type="PRINTS" id="PR00032">
    <property type="entry name" value="HTHARAC"/>
</dbReference>
<dbReference type="PROSITE" id="PS50110">
    <property type="entry name" value="RESPONSE_REGULATORY"/>
    <property type="match status" value="1"/>
</dbReference>
<dbReference type="Gene3D" id="3.40.50.2300">
    <property type="match status" value="1"/>
</dbReference>
<dbReference type="SMART" id="SM00342">
    <property type="entry name" value="HTH_ARAC"/>
    <property type="match status" value="1"/>
</dbReference>
<feature type="modified residue" description="4-aspartylphosphate" evidence="4">
    <location>
        <position position="55"/>
    </location>
</feature>
<dbReference type="InterPro" id="IPR011006">
    <property type="entry name" value="CheY-like_superfamily"/>
</dbReference>
<comment type="caution">
    <text evidence="7">The sequence shown here is derived from an EMBL/GenBank/DDBJ whole genome shotgun (WGS) entry which is preliminary data.</text>
</comment>
<keyword evidence="4" id="KW-0597">Phosphoprotein</keyword>
<dbReference type="EMBL" id="JBHMDO010000003">
    <property type="protein sequence ID" value="MFB9324593.1"/>
    <property type="molecule type" value="Genomic_DNA"/>
</dbReference>
<keyword evidence="8" id="KW-1185">Reference proteome</keyword>
<gene>
    <name evidence="7" type="ORF">ACFFSY_01400</name>
</gene>
<evidence type="ECO:0000256" key="2">
    <source>
        <dbReference type="ARBA" id="ARBA00023125"/>
    </source>
</evidence>
<evidence type="ECO:0000259" key="5">
    <source>
        <dbReference type="PROSITE" id="PS01124"/>
    </source>
</evidence>
<dbReference type="SMART" id="SM00448">
    <property type="entry name" value="REC"/>
    <property type="match status" value="1"/>
</dbReference>
<evidence type="ECO:0000256" key="1">
    <source>
        <dbReference type="ARBA" id="ARBA00023015"/>
    </source>
</evidence>
<dbReference type="InterPro" id="IPR018062">
    <property type="entry name" value="HTH_AraC-typ_CS"/>
</dbReference>
<dbReference type="Proteomes" id="UP001589747">
    <property type="component" value="Unassembled WGS sequence"/>
</dbReference>
<proteinExistence type="predicted"/>
<evidence type="ECO:0000313" key="8">
    <source>
        <dbReference type="Proteomes" id="UP001589747"/>
    </source>
</evidence>
<accession>A0ABV5KH92</accession>
<dbReference type="Pfam" id="PF00072">
    <property type="entry name" value="Response_reg"/>
    <property type="match status" value="1"/>
</dbReference>
<dbReference type="PROSITE" id="PS00041">
    <property type="entry name" value="HTH_ARAC_FAMILY_1"/>
    <property type="match status" value="1"/>
</dbReference>
<keyword evidence="1" id="KW-0805">Transcription regulation</keyword>
<evidence type="ECO:0000256" key="3">
    <source>
        <dbReference type="ARBA" id="ARBA00023163"/>
    </source>
</evidence>
<organism evidence="7 8">
    <name type="scientific">Paenibacillus aurantiacus</name>
    <dbReference type="NCBI Taxonomy" id="1936118"/>
    <lineage>
        <taxon>Bacteria</taxon>
        <taxon>Bacillati</taxon>
        <taxon>Bacillota</taxon>
        <taxon>Bacilli</taxon>
        <taxon>Bacillales</taxon>
        <taxon>Paenibacillaceae</taxon>
        <taxon>Paenibacillus</taxon>
    </lineage>
</organism>
<evidence type="ECO:0000256" key="4">
    <source>
        <dbReference type="PROSITE-ProRule" id="PRU00169"/>
    </source>
</evidence>
<dbReference type="SUPFAM" id="SSF46689">
    <property type="entry name" value="Homeodomain-like"/>
    <property type="match status" value="2"/>
</dbReference>
<dbReference type="InterPro" id="IPR020449">
    <property type="entry name" value="Tscrpt_reg_AraC-type_HTH"/>
</dbReference>
<dbReference type="CDD" id="cd17536">
    <property type="entry name" value="REC_YesN-like"/>
    <property type="match status" value="1"/>
</dbReference>
<protein>
    <submittedName>
        <fullName evidence="7">Response regulator</fullName>
    </submittedName>
</protein>
<dbReference type="PANTHER" id="PTHR43280">
    <property type="entry name" value="ARAC-FAMILY TRANSCRIPTIONAL REGULATOR"/>
    <property type="match status" value="1"/>
</dbReference>
<dbReference type="RefSeq" id="WP_377488777.1">
    <property type="nucleotide sequence ID" value="NZ_JBHMDO010000003.1"/>
</dbReference>
<dbReference type="InterPro" id="IPR001789">
    <property type="entry name" value="Sig_transdc_resp-reg_receiver"/>
</dbReference>
<dbReference type="InterPro" id="IPR009057">
    <property type="entry name" value="Homeodomain-like_sf"/>
</dbReference>
<dbReference type="PROSITE" id="PS01124">
    <property type="entry name" value="HTH_ARAC_FAMILY_2"/>
    <property type="match status" value="1"/>
</dbReference>
<dbReference type="InterPro" id="IPR018060">
    <property type="entry name" value="HTH_AraC"/>
</dbReference>
<keyword evidence="3" id="KW-0804">Transcription</keyword>
<name>A0ABV5KH92_9BACL</name>
<dbReference type="SUPFAM" id="SSF52172">
    <property type="entry name" value="CheY-like"/>
    <property type="match status" value="1"/>
</dbReference>
<feature type="domain" description="HTH araC/xylS-type" evidence="5">
    <location>
        <begin position="149"/>
        <end position="247"/>
    </location>
</feature>
<sequence length="251" mass="28711">MKLLIVDDEWIIADSLSAMEEWRERNLDVAGIAHNGYDAIRMLEHDDEIRIVISDIRMPDMDGLQLLQYIYEEKPGTHVILISGYEDFAYARTALKYGAKGYILKPIDTDELLEAVDRLLAQINPKADPPEAKQEAPMLSLPYHADIVQRAQQYIRDHLDAPLSLSDVAETVHLTPHYFGQIFKNGCGLLFNTYLTQVRMEKACSLLLQTDLKIYEICEQVGYVDPKYFGKVFQKHTGMTPNDYRQKSGRG</sequence>
<dbReference type="Pfam" id="PF12833">
    <property type="entry name" value="HTH_18"/>
    <property type="match status" value="1"/>
</dbReference>
<feature type="domain" description="Response regulatory" evidence="6">
    <location>
        <begin position="2"/>
        <end position="120"/>
    </location>
</feature>
<dbReference type="Gene3D" id="1.10.10.60">
    <property type="entry name" value="Homeodomain-like"/>
    <property type="match status" value="2"/>
</dbReference>
<evidence type="ECO:0000313" key="7">
    <source>
        <dbReference type="EMBL" id="MFB9324593.1"/>
    </source>
</evidence>
<dbReference type="PANTHER" id="PTHR43280:SF28">
    <property type="entry name" value="HTH-TYPE TRANSCRIPTIONAL ACTIVATOR RHAS"/>
    <property type="match status" value="1"/>
</dbReference>